<organism evidence="2 3">
    <name type="scientific">Synechococcus phage S-IOM18</name>
    <dbReference type="NCBI Taxonomy" id="754039"/>
    <lineage>
        <taxon>Viruses</taxon>
        <taxon>Duplodnaviria</taxon>
        <taxon>Heunggongvirae</taxon>
        <taxon>Uroviricota</taxon>
        <taxon>Caudoviricetes</taxon>
        <taxon>Pantevenvirales</taxon>
        <taxon>Kyanoviridae</taxon>
        <taxon>Tefnutvirus</taxon>
        <taxon>Tefnutvirus siom18</taxon>
    </lineage>
</organism>
<evidence type="ECO:0000313" key="3">
    <source>
        <dbReference type="Proteomes" id="UP000204294"/>
    </source>
</evidence>
<gene>
    <name evidence="2" type="ORF">SWYG_00042</name>
</gene>
<dbReference type="Proteomes" id="UP000204294">
    <property type="component" value="Segment"/>
</dbReference>
<proteinExistence type="predicted"/>
<reference evidence="2 3" key="1">
    <citation type="submission" date="2010-09" db="EMBL/GenBank/DDBJ databases">
        <title>The Genome Sequence of Synechococcus phage S-IOM18.</title>
        <authorList>
            <consortium name="The Broad Institute Genome Sequencing Platform"/>
            <person name="Henn M.R."/>
            <person name="Clokie M."/>
            <person name="Levin J."/>
            <person name="Malboeuf C."/>
            <person name="Casali M."/>
            <person name="Russ C."/>
            <person name="Lennon N."/>
            <person name="Chapman S.B."/>
            <person name="Erlich R."/>
            <person name="Young S.K."/>
            <person name="Yandava C."/>
            <person name="Zeng Q."/>
            <person name="Fitzgerald M.F."/>
            <person name="Alvarado L."/>
            <person name="Anderson S."/>
            <person name="Berlin A."/>
            <person name="Chen Z."/>
            <person name="Freedman E."/>
            <person name="Gellesch M."/>
            <person name="Goldberg J."/>
            <person name="Green L."/>
            <person name="Griggs A."/>
            <person name="Gujja S."/>
            <person name="Heilman E.R."/>
            <person name="Heiman D."/>
            <person name="Hollinger A."/>
            <person name="Howarth C."/>
            <person name="Larson L."/>
            <person name="Mehta T."/>
            <person name="Neiman D."/>
            <person name="Pearson M."/>
            <person name="Roberts A."/>
            <person name="Ryan E."/>
            <person name="Saif S."/>
            <person name="Shea T."/>
            <person name="Shenoy N."/>
            <person name="Sisk P."/>
            <person name="Stolte C."/>
            <person name="Sykes S."/>
            <person name="White J."/>
            <person name="Haas B."/>
            <person name="Nusbaum C."/>
            <person name="Birren B."/>
        </authorList>
    </citation>
    <scope>NUCLEOTIDE SEQUENCE [LARGE SCALE GENOMIC DNA]</scope>
    <source>
        <strain evidence="2 3">S-IOM18</strain>
    </source>
</reference>
<evidence type="ECO:0000313" key="2">
    <source>
        <dbReference type="EMBL" id="AGN33554.1"/>
    </source>
</evidence>
<feature type="compositionally biased region" description="Polar residues" evidence="1">
    <location>
        <begin position="1"/>
        <end position="12"/>
    </location>
</feature>
<dbReference type="EMBL" id="HQ317383">
    <property type="protein sequence ID" value="AGN33554.1"/>
    <property type="molecule type" value="Genomic_DNA"/>
</dbReference>
<accession>R9TPW1</accession>
<feature type="compositionally biased region" description="Basic and acidic residues" evidence="1">
    <location>
        <begin position="21"/>
        <end position="32"/>
    </location>
</feature>
<keyword evidence="3" id="KW-1185">Reference proteome</keyword>
<dbReference type="RefSeq" id="YP_008126368.1">
    <property type="nucleotide sequence ID" value="NC_021536.1"/>
</dbReference>
<dbReference type="KEGG" id="vg:16045517"/>
<feature type="region of interest" description="Disordered" evidence="1">
    <location>
        <begin position="1"/>
        <end position="32"/>
    </location>
</feature>
<dbReference type="OrthoDB" id="29026at10239"/>
<protein>
    <submittedName>
        <fullName evidence="2">Uncharacterized protein</fullName>
    </submittedName>
</protein>
<name>R9TPW1_9CAUD</name>
<sequence length="61" mass="7260">MSNIQDVTNSPEDWQDFWENEDNRPEDDVNEFKELPIDSNYVKDVINGEKVFRRNQSPLSD</sequence>
<evidence type="ECO:0000256" key="1">
    <source>
        <dbReference type="SAM" id="MobiDB-lite"/>
    </source>
</evidence>
<dbReference type="GeneID" id="16045517"/>